<proteinExistence type="predicted"/>
<feature type="region of interest" description="Disordered" evidence="1">
    <location>
        <begin position="86"/>
        <end position="113"/>
    </location>
</feature>
<feature type="region of interest" description="Disordered" evidence="1">
    <location>
        <begin position="158"/>
        <end position="217"/>
    </location>
</feature>
<dbReference type="EMBL" id="MN740730">
    <property type="protein sequence ID" value="QHS81150.1"/>
    <property type="molecule type" value="Genomic_DNA"/>
</dbReference>
<reference evidence="2" key="1">
    <citation type="journal article" date="2020" name="Nature">
        <title>Giant virus diversity and host interactions through global metagenomics.</title>
        <authorList>
            <person name="Schulz F."/>
            <person name="Roux S."/>
            <person name="Paez-Espino D."/>
            <person name="Jungbluth S."/>
            <person name="Walsh D.A."/>
            <person name="Denef V.J."/>
            <person name="McMahon K.D."/>
            <person name="Konstantinidis K.T."/>
            <person name="Eloe-Fadrosh E.A."/>
            <person name="Kyrpides N.C."/>
            <person name="Woyke T."/>
        </authorList>
    </citation>
    <scope>NUCLEOTIDE SEQUENCE</scope>
    <source>
        <strain evidence="2">GVMAG-S-1101161-73</strain>
    </source>
</reference>
<protein>
    <recommendedName>
        <fullName evidence="3">Thioredoxin domain-containing protein</fullName>
    </recommendedName>
</protein>
<name>A0A6C0ANY0_9ZZZZ</name>
<sequence>MALRQGQPNNICFYSNKCDWSEAFLKELSKSPYKSEFQFVCVDTAMRSDLPTWLKQVPTLLIRDDKEPIKTNSEVLNWLYERKLKDTTRNPSSSGSSSGQGQMPRGPMPAGLADEPEAWNMAEMGGKLSESYGNLVEGTGASVDNSSTKNWDFGFLNGGASQGDRTAQGMGDSSMRQEPGRTKSKKEEMFDRQMEAYQKNRDTGLPQKRVAPNGGRI</sequence>
<accession>A0A6C0ANY0</accession>
<evidence type="ECO:0000256" key="1">
    <source>
        <dbReference type="SAM" id="MobiDB-lite"/>
    </source>
</evidence>
<evidence type="ECO:0000313" key="2">
    <source>
        <dbReference type="EMBL" id="QHS81150.1"/>
    </source>
</evidence>
<dbReference type="AlphaFoldDB" id="A0A6C0ANY0"/>
<organism evidence="2">
    <name type="scientific">viral metagenome</name>
    <dbReference type="NCBI Taxonomy" id="1070528"/>
    <lineage>
        <taxon>unclassified sequences</taxon>
        <taxon>metagenomes</taxon>
        <taxon>organismal metagenomes</taxon>
    </lineage>
</organism>
<feature type="compositionally biased region" description="Basic and acidic residues" evidence="1">
    <location>
        <begin position="178"/>
        <end position="202"/>
    </location>
</feature>
<feature type="compositionally biased region" description="Low complexity" evidence="1">
    <location>
        <begin position="92"/>
        <end position="102"/>
    </location>
</feature>
<evidence type="ECO:0008006" key="3">
    <source>
        <dbReference type="Google" id="ProtNLM"/>
    </source>
</evidence>